<dbReference type="InterPro" id="IPR004358">
    <property type="entry name" value="Sig_transdc_His_kin-like_C"/>
</dbReference>
<dbReference type="SMART" id="SM00388">
    <property type="entry name" value="HisKA"/>
    <property type="match status" value="1"/>
</dbReference>
<dbReference type="eggNOG" id="COG5002">
    <property type="taxonomic scope" value="Bacteria"/>
</dbReference>
<evidence type="ECO:0000259" key="9">
    <source>
        <dbReference type="PROSITE" id="PS50109"/>
    </source>
</evidence>
<evidence type="ECO:0000256" key="5">
    <source>
        <dbReference type="ARBA" id="ARBA00022777"/>
    </source>
</evidence>
<reference evidence="11" key="1">
    <citation type="submission" date="2014-05" db="EMBL/GenBank/DDBJ databases">
        <title>ATOL: Assembling a taxonomically balanced genome-scale reconstruction of the evolutionary history of the Enterobacteriaceae.</title>
        <authorList>
            <person name="Plunkett G. III"/>
            <person name="Neeno-Eckwall E.C."/>
            <person name="Glasner J.D."/>
            <person name="Perna N.T."/>
        </authorList>
    </citation>
    <scope>NUCLEOTIDE SEQUENCE [LARGE SCALE GENOMIC DNA]</scope>
    <source>
        <strain evidence="11">ATCC 49490</strain>
    </source>
</reference>
<dbReference type="SUPFAM" id="SSF55874">
    <property type="entry name" value="ATPase domain of HSP90 chaperone/DNA topoisomerase II/histidine kinase"/>
    <property type="match status" value="1"/>
</dbReference>
<dbReference type="CDD" id="cd00082">
    <property type="entry name" value="HisKA"/>
    <property type="match status" value="1"/>
</dbReference>
<keyword evidence="8" id="KW-0812">Transmembrane</keyword>
<comment type="catalytic activity">
    <reaction evidence="1">
        <text>ATP + protein L-histidine = ADP + protein N-phospho-L-histidine.</text>
        <dbReference type="EC" id="2.7.13.3"/>
    </reaction>
</comment>
<dbReference type="InterPro" id="IPR003661">
    <property type="entry name" value="HisK_dim/P_dom"/>
</dbReference>
<dbReference type="SUPFAM" id="SSF47384">
    <property type="entry name" value="Homodimeric domain of signal transducing histidine kinase"/>
    <property type="match status" value="1"/>
</dbReference>
<dbReference type="Pfam" id="PF00512">
    <property type="entry name" value="HisKA"/>
    <property type="match status" value="1"/>
</dbReference>
<keyword evidence="11" id="KW-1185">Reference proteome</keyword>
<keyword evidence="3" id="KW-0597">Phosphoprotein</keyword>
<dbReference type="GO" id="GO:0005886">
    <property type="term" value="C:plasma membrane"/>
    <property type="evidence" value="ECO:0007669"/>
    <property type="project" value="UniProtKB-ARBA"/>
</dbReference>
<dbReference type="EC" id="2.7.13.3" evidence="2"/>
<evidence type="ECO:0000256" key="4">
    <source>
        <dbReference type="ARBA" id="ARBA00022679"/>
    </source>
</evidence>
<dbReference type="RefSeq" id="WP_051857393.1">
    <property type="nucleotide sequence ID" value="NZ_JMTB01000114.1"/>
</dbReference>
<dbReference type="AlphaFoldDB" id="A0A084ZQ83"/>
<feature type="transmembrane region" description="Helical" evidence="8">
    <location>
        <begin position="6"/>
        <end position="24"/>
    </location>
</feature>
<keyword evidence="8" id="KW-1133">Transmembrane helix</keyword>
<gene>
    <name evidence="10" type="ORF">GTGU_04066</name>
</gene>
<dbReference type="SMART" id="SM00387">
    <property type="entry name" value="HATPase_c"/>
    <property type="match status" value="1"/>
</dbReference>
<dbReference type="InterPro" id="IPR036097">
    <property type="entry name" value="HisK_dim/P_sf"/>
</dbReference>
<proteinExistence type="predicted"/>
<dbReference type="Pfam" id="PF02518">
    <property type="entry name" value="HATPase_c"/>
    <property type="match status" value="1"/>
</dbReference>
<dbReference type="InterPro" id="IPR003594">
    <property type="entry name" value="HATPase_dom"/>
</dbReference>
<name>A0A084ZQ83_9ENTR</name>
<evidence type="ECO:0000313" key="11">
    <source>
        <dbReference type="Proteomes" id="UP000028630"/>
    </source>
</evidence>
<dbReference type="PANTHER" id="PTHR43711">
    <property type="entry name" value="TWO-COMPONENT HISTIDINE KINASE"/>
    <property type="match status" value="1"/>
</dbReference>
<keyword evidence="4" id="KW-0808">Transferase</keyword>
<dbReference type="FunFam" id="1.10.287.130:FF:000001">
    <property type="entry name" value="Two-component sensor histidine kinase"/>
    <property type="match status" value="1"/>
</dbReference>
<evidence type="ECO:0000256" key="7">
    <source>
        <dbReference type="ARBA" id="ARBA00023136"/>
    </source>
</evidence>
<evidence type="ECO:0000256" key="1">
    <source>
        <dbReference type="ARBA" id="ARBA00000085"/>
    </source>
</evidence>
<evidence type="ECO:0000256" key="8">
    <source>
        <dbReference type="SAM" id="Phobius"/>
    </source>
</evidence>
<feature type="transmembrane region" description="Helical" evidence="8">
    <location>
        <begin position="245"/>
        <end position="268"/>
    </location>
</feature>
<dbReference type="Gene3D" id="1.10.287.130">
    <property type="match status" value="1"/>
</dbReference>
<dbReference type="InterPro" id="IPR036890">
    <property type="entry name" value="HATPase_C_sf"/>
</dbReference>
<dbReference type="OrthoDB" id="9804645at2"/>
<evidence type="ECO:0000313" key="10">
    <source>
        <dbReference type="EMBL" id="KFB99627.1"/>
    </source>
</evidence>
<sequence>MLRNKLVYLIATVMFFILLAYLGIRTLEHEVLLRHYQTQTLAEAETARVAAGIENLLQQKASRLHAISDFIDPDDATALTALNDQDRDINAVFTLRKNQLLYPDERQPLSNEEREWVRQLTPLVNDPSLLTSHIPHAEQETPQAGWFITHETQEPLLLYWRQKGNLVIGFRLSYVQLMMDIVNSIQVSEAQDDPVVRVTENGRQLYQNKAAQLQQLTELDTRTLEYPLTTWQISVYGVKAPLYHVWLWGSALIILLLAVVALLGYSLWREYTRSARQARQQVDFVSQVSHELKTPLTNITLYAELLREGLDDEQTHEQRYLDVITQEGQRLSRLIQNILTFTRAPKTHLQTVDIPRLMAEITHIFTPAFHARGMVIEMTCPPDITLHTDRDAITQIVSNFLSNAEKYAALGKRVDINVQTLTDRVEIAVRDYGPGIAEKEMKMIFRPFYRVKSSITEGVSGTGIGLTIASQLAQRLHGEIRVTQENPGVRFTLTLPQG</sequence>
<dbReference type="InterPro" id="IPR005467">
    <property type="entry name" value="His_kinase_dom"/>
</dbReference>
<dbReference type="Proteomes" id="UP000028630">
    <property type="component" value="Unassembled WGS sequence"/>
</dbReference>
<evidence type="ECO:0000256" key="2">
    <source>
        <dbReference type="ARBA" id="ARBA00012438"/>
    </source>
</evidence>
<protein>
    <recommendedName>
        <fullName evidence="2">histidine kinase</fullName>
        <ecNumber evidence="2">2.7.13.3</ecNumber>
    </recommendedName>
</protein>
<dbReference type="InterPro" id="IPR050736">
    <property type="entry name" value="Sensor_HK_Regulatory"/>
</dbReference>
<comment type="caution">
    <text evidence="10">The sequence shown here is derived from an EMBL/GenBank/DDBJ whole genome shotgun (WGS) entry which is preliminary data.</text>
</comment>
<accession>A0A084ZQ83</accession>
<keyword evidence="6" id="KW-0902">Two-component regulatory system</keyword>
<organism evidence="10 11">
    <name type="scientific">Trabulsiella guamensis ATCC 49490</name>
    <dbReference type="NCBI Taxonomy" id="1005994"/>
    <lineage>
        <taxon>Bacteria</taxon>
        <taxon>Pseudomonadati</taxon>
        <taxon>Pseudomonadota</taxon>
        <taxon>Gammaproteobacteria</taxon>
        <taxon>Enterobacterales</taxon>
        <taxon>Enterobacteriaceae</taxon>
        <taxon>Trabulsiella</taxon>
    </lineage>
</organism>
<dbReference type="PRINTS" id="PR00344">
    <property type="entry name" value="BCTRLSENSOR"/>
</dbReference>
<dbReference type="PROSITE" id="PS50109">
    <property type="entry name" value="HIS_KIN"/>
    <property type="match status" value="1"/>
</dbReference>
<keyword evidence="7 8" id="KW-0472">Membrane</keyword>
<dbReference type="FunFam" id="3.30.565.10:FF:000006">
    <property type="entry name" value="Sensor histidine kinase WalK"/>
    <property type="match status" value="1"/>
</dbReference>
<dbReference type="GO" id="GO:0000155">
    <property type="term" value="F:phosphorelay sensor kinase activity"/>
    <property type="evidence" value="ECO:0007669"/>
    <property type="project" value="InterPro"/>
</dbReference>
<evidence type="ECO:0000256" key="3">
    <source>
        <dbReference type="ARBA" id="ARBA00022553"/>
    </source>
</evidence>
<dbReference type="PANTHER" id="PTHR43711:SF31">
    <property type="entry name" value="HISTIDINE KINASE"/>
    <property type="match status" value="1"/>
</dbReference>
<dbReference type="Gene3D" id="3.30.565.10">
    <property type="entry name" value="Histidine kinase-like ATPase, C-terminal domain"/>
    <property type="match status" value="1"/>
</dbReference>
<feature type="domain" description="Histidine kinase" evidence="9">
    <location>
        <begin position="287"/>
        <end position="498"/>
    </location>
</feature>
<keyword evidence="5 10" id="KW-0418">Kinase</keyword>
<dbReference type="EMBL" id="JMTB01000114">
    <property type="protein sequence ID" value="KFB99627.1"/>
    <property type="molecule type" value="Genomic_DNA"/>
</dbReference>
<dbReference type="CDD" id="cd00075">
    <property type="entry name" value="HATPase"/>
    <property type="match status" value="1"/>
</dbReference>
<evidence type="ECO:0000256" key="6">
    <source>
        <dbReference type="ARBA" id="ARBA00023012"/>
    </source>
</evidence>